<keyword evidence="2" id="KW-1185">Reference proteome</keyword>
<accession>A0A6G1G0S8</accession>
<sequence>MFPGIYGYPGPSGSAPLGALTATPLDGYSYVNESAASSGVTEGFASVNELPTLGESADIDWLAGADTRLGSGDLTALNKIAESGIGIGRPKAARDVLGCNTWILAA</sequence>
<dbReference type="EMBL" id="ML975161">
    <property type="protein sequence ID" value="KAF1811530.1"/>
    <property type="molecule type" value="Genomic_DNA"/>
</dbReference>
<organism evidence="1">
    <name type="scientific">Eremomyces bilateralis CBS 781.70</name>
    <dbReference type="NCBI Taxonomy" id="1392243"/>
    <lineage>
        <taxon>Eukaryota</taxon>
        <taxon>Fungi</taxon>
        <taxon>Dikarya</taxon>
        <taxon>Ascomycota</taxon>
        <taxon>Pezizomycotina</taxon>
        <taxon>Dothideomycetes</taxon>
        <taxon>Dothideomycetes incertae sedis</taxon>
        <taxon>Eremomycetales</taxon>
        <taxon>Eremomycetaceae</taxon>
        <taxon>Eremomyces</taxon>
    </lineage>
</organism>
<dbReference type="RefSeq" id="XP_033533161.1">
    <property type="nucleotide sequence ID" value="XM_033681344.1"/>
</dbReference>
<dbReference type="AlphaFoldDB" id="A0A6G1G0S8"/>
<protein>
    <submittedName>
        <fullName evidence="1 3">Uncharacterized protein</fullName>
    </submittedName>
</protein>
<gene>
    <name evidence="1 3" type="ORF">P152DRAFT_474688</name>
</gene>
<reference evidence="3" key="3">
    <citation type="submission" date="2025-04" db="UniProtKB">
        <authorList>
            <consortium name="RefSeq"/>
        </authorList>
    </citation>
    <scope>IDENTIFICATION</scope>
    <source>
        <strain evidence="3">CBS 781.70</strain>
    </source>
</reference>
<evidence type="ECO:0000313" key="1">
    <source>
        <dbReference type="EMBL" id="KAF1811530.1"/>
    </source>
</evidence>
<name>A0A6G1G0S8_9PEZI</name>
<reference evidence="3" key="2">
    <citation type="submission" date="2020-04" db="EMBL/GenBank/DDBJ databases">
        <authorList>
            <consortium name="NCBI Genome Project"/>
        </authorList>
    </citation>
    <scope>NUCLEOTIDE SEQUENCE</scope>
    <source>
        <strain evidence="3">CBS 781.70</strain>
    </source>
</reference>
<dbReference type="Proteomes" id="UP000504638">
    <property type="component" value="Unplaced"/>
</dbReference>
<evidence type="ECO:0000313" key="2">
    <source>
        <dbReference type="Proteomes" id="UP000504638"/>
    </source>
</evidence>
<proteinExistence type="predicted"/>
<evidence type="ECO:0000313" key="3">
    <source>
        <dbReference type="RefSeq" id="XP_033533161.1"/>
    </source>
</evidence>
<dbReference type="GeneID" id="54421914"/>
<reference evidence="1 3" key="1">
    <citation type="submission" date="2020-01" db="EMBL/GenBank/DDBJ databases">
        <authorList>
            <consortium name="DOE Joint Genome Institute"/>
            <person name="Haridas S."/>
            <person name="Albert R."/>
            <person name="Binder M."/>
            <person name="Bloem J."/>
            <person name="Labutti K."/>
            <person name="Salamov A."/>
            <person name="Andreopoulos B."/>
            <person name="Baker S.E."/>
            <person name="Barry K."/>
            <person name="Bills G."/>
            <person name="Bluhm B.H."/>
            <person name="Cannon C."/>
            <person name="Castanera R."/>
            <person name="Culley D.E."/>
            <person name="Daum C."/>
            <person name="Ezra D."/>
            <person name="Gonzalez J.B."/>
            <person name="Henrissat B."/>
            <person name="Kuo A."/>
            <person name="Liang C."/>
            <person name="Lipzen A."/>
            <person name="Lutzoni F."/>
            <person name="Magnuson J."/>
            <person name="Mondo S."/>
            <person name="Nolan M."/>
            <person name="Ohm R."/>
            <person name="Pangilinan J."/>
            <person name="Park H.-J."/>
            <person name="Ramirez L."/>
            <person name="Alfaro M."/>
            <person name="Sun H."/>
            <person name="Tritt A."/>
            <person name="Yoshinaga Y."/>
            <person name="Zwiers L.-H."/>
            <person name="Turgeon B.G."/>
            <person name="Goodwin S.B."/>
            <person name="Spatafora J.W."/>
            <person name="Crous P.W."/>
            <person name="Grigoriev I.V."/>
        </authorList>
    </citation>
    <scope>NUCLEOTIDE SEQUENCE</scope>
    <source>
        <strain evidence="1 3">CBS 781.70</strain>
    </source>
</reference>